<dbReference type="PROSITE" id="PS51257">
    <property type="entry name" value="PROKAR_LIPOPROTEIN"/>
    <property type="match status" value="1"/>
</dbReference>
<dbReference type="EMBL" id="JBCGDC010000071">
    <property type="protein sequence ID" value="MFB6395855.1"/>
    <property type="molecule type" value="Genomic_DNA"/>
</dbReference>
<accession>A0ABV5CV34</accession>
<keyword evidence="4" id="KW-1185">Reference proteome</keyword>
<dbReference type="Gene3D" id="3.10.105.10">
    <property type="entry name" value="Dipeptide-binding Protein, Domain 3"/>
    <property type="match status" value="1"/>
</dbReference>
<organism evidence="3 4">
    <name type="scientific">Polymorphospora lycopeni</name>
    <dbReference type="NCBI Taxonomy" id="3140240"/>
    <lineage>
        <taxon>Bacteria</taxon>
        <taxon>Bacillati</taxon>
        <taxon>Actinomycetota</taxon>
        <taxon>Actinomycetes</taxon>
        <taxon>Micromonosporales</taxon>
        <taxon>Micromonosporaceae</taxon>
        <taxon>Polymorphospora</taxon>
    </lineage>
</organism>
<dbReference type="SUPFAM" id="SSF53850">
    <property type="entry name" value="Periplasmic binding protein-like II"/>
    <property type="match status" value="1"/>
</dbReference>
<dbReference type="Pfam" id="PF00496">
    <property type="entry name" value="SBP_bac_5"/>
    <property type="match status" value="1"/>
</dbReference>
<keyword evidence="1" id="KW-0732">Signal</keyword>
<dbReference type="Gene3D" id="3.90.76.10">
    <property type="entry name" value="Dipeptide-binding Protein, Domain 1"/>
    <property type="match status" value="1"/>
</dbReference>
<evidence type="ECO:0000313" key="4">
    <source>
        <dbReference type="Proteomes" id="UP001582793"/>
    </source>
</evidence>
<dbReference type="Proteomes" id="UP001582793">
    <property type="component" value="Unassembled WGS sequence"/>
</dbReference>
<comment type="caution">
    <text evidence="3">The sequence shown here is derived from an EMBL/GenBank/DDBJ whole genome shotgun (WGS) entry which is preliminary data.</text>
</comment>
<dbReference type="Gene3D" id="3.40.190.10">
    <property type="entry name" value="Periplasmic binding protein-like II"/>
    <property type="match status" value="1"/>
</dbReference>
<dbReference type="PIRSF" id="PIRSF002741">
    <property type="entry name" value="MppA"/>
    <property type="match status" value="1"/>
</dbReference>
<dbReference type="PANTHER" id="PTHR30290">
    <property type="entry name" value="PERIPLASMIC BINDING COMPONENT OF ABC TRANSPORTER"/>
    <property type="match status" value="1"/>
</dbReference>
<evidence type="ECO:0000256" key="1">
    <source>
        <dbReference type="SAM" id="SignalP"/>
    </source>
</evidence>
<dbReference type="InterPro" id="IPR000914">
    <property type="entry name" value="SBP_5_dom"/>
</dbReference>
<dbReference type="RefSeq" id="WP_375735500.1">
    <property type="nucleotide sequence ID" value="NZ_JBCGDC010000071.1"/>
</dbReference>
<evidence type="ECO:0000313" key="3">
    <source>
        <dbReference type="EMBL" id="MFB6395855.1"/>
    </source>
</evidence>
<dbReference type="InterPro" id="IPR030678">
    <property type="entry name" value="Peptide/Ni-bd"/>
</dbReference>
<feature type="signal peptide" evidence="1">
    <location>
        <begin position="1"/>
        <end position="17"/>
    </location>
</feature>
<feature type="domain" description="Solute-binding protein family 5" evidence="2">
    <location>
        <begin position="77"/>
        <end position="437"/>
    </location>
</feature>
<dbReference type="InterPro" id="IPR039424">
    <property type="entry name" value="SBP_5"/>
</dbReference>
<name>A0ABV5CV34_9ACTN</name>
<feature type="chain" id="PRO_5047262710" evidence="1">
    <location>
        <begin position="18"/>
        <end position="525"/>
    </location>
</feature>
<evidence type="ECO:0000259" key="2">
    <source>
        <dbReference type="Pfam" id="PF00496"/>
    </source>
</evidence>
<gene>
    <name evidence="3" type="ORF">AAFH96_22470</name>
</gene>
<reference evidence="3 4" key="1">
    <citation type="submission" date="2024-04" db="EMBL/GenBank/DDBJ databases">
        <title>Polymorphospora sp. isolated from Baiyangdian Lake in Xiong'an New Area.</title>
        <authorList>
            <person name="Zhang X."/>
            <person name="Liu J."/>
        </authorList>
    </citation>
    <scope>NUCLEOTIDE SEQUENCE [LARGE SCALE GENOMIC DNA]</scope>
    <source>
        <strain evidence="3 4">2-325</strain>
    </source>
</reference>
<dbReference type="CDD" id="cd08512">
    <property type="entry name" value="PBP2_NikA_DppA_OppA_like_7"/>
    <property type="match status" value="1"/>
</dbReference>
<sequence length="525" mass="57481">MKLRHAMVALLGCTLVAGCTEVAPPSDQAHSDVSAVFSNIAQTKTLDPHIAFSSEGTLYVRQAYDSLLEYEPGGITVQAALASEWKVSADSRTYTLTLRDGATFHDGSPVDAEAVRTSIERIQAINQGPANLARDIASVTAPDTRTVVFTLEQPDVFFPGILPKLPIVSKKAIDTHKTAADPWAKDWFATNEAGAGAYTLVSHTANEIRFKAYDKYWRPFEPGTPTSVTLRTDPDATTAVQLMCQGKVDMIGGIGPDQTDQAAACPGVKTIQQTQYGVRTVFFNQQTSGPPADVRVRKAIALAFDYQSYLDYFKGKAYPANGPLPANAGKLGTPYPDVARDLDQAKRLLAEAGYPDGKFTVSYLGIKGLAWAEFFGTLLQQNLQELGVTLKQTFVPWPQMVSLQSNPETAHDLALLSVNMVTNDPTAMLKSAYVTSAWADKGGSNWGYYSNEKVDDLTASVSTVQDENQRAEIIHEILGEIIADQVAVWLMRPSIYQPVLEKWDVKYEPMDNNVMVRFYFARLKS</sequence>
<proteinExistence type="predicted"/>
<protein>
    <submittedName>
        <fullName evidence="3">ABC transporter substrate-binding protein</fullName>
    </submittedName>
</protein>